<comment type="caution">
    <text evidence="2">The sequence shown here is derived from an EMBL/GenBank/DDBJ whole genome shotgun (WGS) entry which is preliminary data.</text>
</comment>
<feature type="compositionally biased region" description="Polar residues" evidence="1">
    <location>
        <begin position="161"/>
        <end position="171"/>
    </location>
</feature>
<dbReference type="EMBL" id="JAPXFL010000010">
    <property type="protein sequence ID" value="KAK9500073.1"/>
    <property type="molecule type" value="Genomic_DNA"/>
</dbReference>
<evidence type="ECO:0000256" key="1">
    <source>
        <dbReference type="SAM" id="MobiDB-lite"/>
    </source>
</evidence>
<accession>A0AAW1CTD7</accession>
<feature type="compositionally biased region" description="Basic and acidic residues" evidence="1">
    <location>
        <begin position="151"/>
        <end position="160"/>
    </location>
</feature>
<organism evidence="2 3">
    <name type="scientific">Rhynocoris fuscipes</name>
    <dbReference type="NCBI Taxonomy" id="488301"/>
    <lineage>
        <taxon>Eukaryota</taxon>
        <taxon>Metazoa</taxon>
        <taxon>Ecdysozoa</taxon>
        <taxon>Arthropoda</taxon>
        <taxon>Hexapoda</taxon>
        <taxon>Insecta</taxon>
        <taxon>Pterygota</taxon>
        <taxon>Neoptera</taxon>
        <taxon>Paraneoptera</taxon>
        <taxon>Hemiptera</taxon>
        <taxon>Heteroptera</taxon>
        <taxon>Panheteroptera</taxon>
        <taxon>Cimicomorpha</taxon>
        <taxon>Reduviidae</taxon>
        <taxon>Harpactorinae</taxon>
        <taxon>Harpactorini</taxon>
        <taxon>Rhynocoris</taxon>
    </lineage>
</organism>
<dbReference type="AlphaFoldDB" id="A0AAW1CTD7"/>
<name>A0AAW1CTD7_9HEMI</name>
<evidence type="ECO:0000313" key="2">
    <source>
        <dbReference type="EMBL" id="KAK9500073.1"/>
    </source>
</evidence>
<evidence type="ECO:0000313" key="3">
    <source>
        <dbReference type="Proteomes" id="UP001461498"/>
    </source>
</evidence>
<proteinExistence type="predicted"/>
<sequence>MSENTKEQDEQEAIVQFLKKLDVTRDDLGFEKKIILEKNDIRERQRKAWKVILDDLKMISKKKFTRLPIEYSPVFANRSMHVEVHDIRRKKKKEKTAYTGELKPRFPFNRFRVETVLKRTIGKFCETMKKFHKNDSQAINEHKSRNFEILHNSRSDEHNSKTSPTIRNELTSGEGDLHSLTSLFKS</sequence>
<gene>
    <name evidence="2" type="ORF">O3M35_001410</name>
</gene>
<protein>
    <submittedName>
        <fullName evidence="2">Uncharacterized protein</fullName>
    </submittedName>
</protein>
<feature type="region of interest" description="Disordered" evidence="1">
    <location>
        <begin position="151"/>
        <end position="173"/>
    </location>
</feature>
<reference evidence="2 3" key="1">
    <citation type="submission" date="2022-12" db="EMBL/GenBank/DDBJ databases">
        <title>Chromosome-level genome assembly of true bugs.</title>
        <authorList>
            <person name="Ma L."/>
            <person name="Li H."/>
        </authorList>
    </citation>
    <scope>NUCLEOTIDE SEQUENCE [LARGE SCALE GENOMIC DNA]</scope>
    <source>
        <strain evidence="2">Lab_2022b</strain>
    </source>
</reference>
<dbReference type="Proteomes" id="UP001461498">
    <property type="component" value="Unassembled WGS sequence"/>
</dbReference>
<keyword evidence="3" id="KW-1185">Reference proteome</keyword>